<comment type="caution">
    <text evidence="2">The sequence shown here is derived from an EMBL/GenBank/DDBJ whole genome shotgun (WGS) entry which is preliminary data.</text>
</comment>
<dbReference type="GO" id="GO:0004527">
    <property type="term" value="F:exonuclease activity"/>
    <property type="evidence" value="ECO:0007669"/>
    <property type="project" value="UniProtKB-KW"/>
</dbReference>
<keyword evidence="2" id="KW-0269">Exonuclease</keyword>
<name>A0A934QMA9_9PSEU</name>
<proteinExistence type="predicted"/>
<organism evidence="2 3">
    <name type="scientific">Prauserella cavernicola</name>
    <dbReference type="NCBI Taxonomy" id="2800127"/>
    <lineage>
        <taxon>Bacteria</taxon>
        <taxon>Bacillati</taxon>
        <taxon>Actinomycetota</taxon>
        <taxon>Actinomycetes</taxon>
        <taxon>Pseudonocardiales</taxon>
        <taxon>Pseudonocardiaceae</taxon>
        <taxon>Prauserella</taxon>
    </lineage>
</organism>
<protein>
    <submittedName>
        <fullName evidence="2">Exonuclease SbcC</fullName>
    </submittedName>
</protein>
<dbReference type="Pfam" id="PF21805">
    <property type="entry name" value="Imm5_like"/>
    <property type="match status" value="1"/>
</dbReference>
<dbReference type="Proteomes" id="UP000635245">
    <property type="component" value="Unassembled WGS sequence"/>
</dbReference>
<keyword evidence="2" id="KW-0540">Nuclease</keyword>
<dbReference type="InterPro" id="IPR048667">
    <property type="entry name" value="Imm5-like"/>
</dbReference>
<evidence type="ECO:0000313" key="2">
    <source>
        <dbReference type="EMBL" id="MBK1783036.1"/>
    </source>
</evidence>
<sequence length="184" mass="19264">MATDDDLYIELTLTELRAVAGYALACARPAVALFDRDYPDDPRPRAVLDEAAAFAEGGRRTKALRVTALDAHRSARTARDEHRWAAAEAARAAGHAGAAGYLHPLAKATQVLHILGSAGNAARAFELDAGGDPAIGAAHLDRARDLADATVVSVLHRYPAAPGGGGRVGELVRTLDIALRSDGR</sequence>
<evidence type="ECO:0000313" key="3">
    <source>
        <dbReference type="Proteomes" id="UP000635245"/>
    </source>
</evidence>
<gene>
    <name evidence="2" type="ORF">JHE00_01775</name>
</gene>
<dbReference type="EMBL" id="JAENJH010000001">
    <property type="protein sequence ID" value="MBK1783036.1"/>
    <property type="molecule type" value="Genomic_DNA"/>
</dbReference>
<keyword evidence="2" id="KW-0378">Hydrolase</keyword>
<feature type="domain" description="Imm-5-like" evidence="1">
    <location>
        <begin position="16"/>
        <end position="101"/>
    </location>
</feature>
<dbReference type="AlphaFoldDB" id="A0A934QMA9"/>
<reference evidence="2" key="1">
    <citation type="submission" date="2020-12" db="EMBL/GenBank/DDBJ databases">
        <title>Prauserella sp. ASG 168, a novel actinomycete isolated from cave rock.</title>
        <authorList>
            <person name="Suriyachadkun C."/>
        </authorList>
    </citation>
    <scope>NUCLEOTIDE SEQUENCE</scope>
    <source>
        <strain evidence="2">ASG 168</strain>
    </source>
</reference>
<accession>A0A934QMA9</accession>
<dbReference type="RefSeq" id="WP_200314054.1">
    <property type="nucleotide sequence ID" value="NZ_JAENJH010000001.1"/>
</dbReference>
<keyword evidence="3" id="KW-1185">Reference proteome</keyword>
<evidence type="ECO:0000259" key="1">
    <source>
        <dbReference type="Pfam" id="PF21805"/>
    </source>
</evidence>